<keyword evidence="1" id="KW-0812">Transmembrane</keyword>
<dbReference type="Proteomes" id="UP001058860">
    <property type="component" value="Chromosome"/>
</dbReference>
<keyword evidence="3" id="KW-1185">Reference proteome</keyword>
<evidence type="ECO:0000313" key="2">
    <source>
        <dbReference type="EMBL" id="UUY03207.1"/>
    </source>
</evidence>
<reference evidence="3" key="1">
    <citation type="submission" date="2021-11" db="EMBL/GenBank/DDBJ databases">
        <title>Cultivation dependent microbiological survey of springs from the worlds oldest radium mine currently devoted to the extraction of radon-saturated water.</title>
        <authorList>
            <person name="Kapinusova G."/>
            <person name="Smrhova T."/>
            <person name="Strejcek M."/>
            <person name="Suman J."/>
            <person name="Jani K."/>
            <person name="Pajer P."/>
            <person name="Uhlik O."/>
        </authorList>
    </citation>
    <scope>NUCLEOTIDE SEQUENCE [LARGE SCALE GENOMIC DNA]</scope>
    <source>
        <strain evidence="3">J379</strain>
    </source>
</reference>
<feature type="transmembrane region" description="Helical" evidence="1">
    <location>
        <begin position="455"/>
        <end position="475"/>
    </location>
</feature>
<sequence>MSARSRLAALTGAAWLIGLCLAPEASAHGIVGVQDLPIPRWLFGWAATIVLVVSFVALAVLWPKPKLQASRERRLLPVPRFLDPVCGALGVFAFGFVVYAGLAGTEVPAANLAPTAIYVTAWVGVVFVALLFGDVWAAFSPWRALGRFGGWVAQRLAGDGLPEPMAYPERVGRWPAAIGLVAFAWVELVWTRGDEPMVLAVLAVAYAVVMLVGMSLYGVDAWTRNADAFGVYFGLFARISPLRWERGALFVRPPLAGLPSLDAGTGTLAVLLAAIGITTFDGFSEGPIWTDVAPELTDLFAGLGFSQAVALQITFTFGLLLVTGLVAGLFWLGINGMKTVSTQYDAHRLAREFAHTLVPIAAAYIVAHYFSLLAYQGQAMGYLLSNPLGDALGPGDGGLLGTAQWTIDYGWVGANAIWYVQVGALVIGHVAGLILAHDRAIALYGSAREATRSQYWMLAVMVAFTSLGLWLLSAANA</sequence>
<dbReference type="RefSeq" id="WP_353863719.1">
    <property type="nucleotide sequence ID" value="NZ_CP088295.1"/>
</dbReference>
<dbReference type="GO" id="GO:0016787">
    <property type="term" value="F:hydrolase activity"/>
    <property type="evidence" value="ECO:0007669"/>
    <property type="project" value="UniProtKB-KW"/>
</dbReference>
<name>A0ABY5PF51_9ACTN</name>
<feature type="transmembrane region" description="Helical" evidence="1">
    <location>
        <begin position="174"/>
        <end position="191"/>
    </location>
</feature>
<keyword evidence="1" id="KW-0472">Membrane</keyword>
<feature type="transmembrane region" description="Helical" evidence="1">
    <location>
        <begin position="416"/>
        <end position="435"/>
    </location>
</feature>
<evidence type="ECO:0000256" key="1">
    <source>
        <dbReference type="SAM" id="Phobius"/>
    </source>
</evidence>
<feature type="transmembrane region" description="Helical" evidence="1">
    <location>
        <begin position="353"/>
        <end position="375"/>
    </location>
</feature>
<protein>
    <submittedName>
        <fullName evidence="2">Fenitrothion hydrolase</fullName>
    </submittedName>
</protein>
<feature type="transmembrane region" description="Helical" evidence="1">
    <location>
        <begin position="116"/>
        <end position="139"/>
    </location>
</feature>
<feature type="transmembrane region" description="Helical" evidence="1">
    <location>
        <begin position="81"/>
        <end position="104"/>
    </location>
</feature>
<feature type="transmembrane region" description="Helical" evidence="1">
    <location>
        <begin position="43"/>
        <end position="61"/>
    </location>
</feature>
<keyword evidence="2" id="KW-0378">Hydrolase</keyword>
<proteinExistence type="predicted"/>
<feature type="transmembrane region" description="Helical" evidence="1">
    <location>
        <begin position="197"/>
        <end position="219"/>
    </location>
</feature>
<dbReference type="EMBL" id="CP088295">
    <property type="protein sequence ID" value="UUY03207.1"/>
    <property type="molecule type" value="Genomic_DNA"/>
</dbReference>
<feature type="transmembrane region" description="Helical" evidence="1">
    <location>
        <begin position="309"/>
        <end position="332"/>
    </location>
</feature>
<keyword evidence="1" id="KW-1133">Transmembrane helix</keyword>
<evidence type="ECO:0000313" key="3">
    <source>
        <dbReference type="Proteomes" id="UP001058860"/>
    </source>
</evidence>
<organism evidence="2 3">
    <name type="scientific">Svornostia abyssi</name>
    <dbReference type="NCBI Taxonomy" id="2898438"/>
    <lineage>
        <taxon>Bacteria</taxon>
        <taxon>Bacillati</taxon>
        <taxon>Actinomycetota</taxon>
        <taxon>Thermoleophilia</taxon>
        <taxon>Solirubrobacterales</taxon>
        <taxon>Baekduiaceae</taxon>
        <taxon>Svornostia</taxon>
    </lineage>
</organism>
<gene>
    <name evidence="2" type="ORF">LRS13_21440</name>
</gene>
<accession>A0ABY5PF51</accession>